<dbReference type="GO" id="GO:0005634">
    <property type="term" value="C:nucleus"/>
    <property type="evidence" value="ECO:0007669"/>
    <property type="project" value="UniProtKB-SubCell"/>
</dbReference>
<protein>
    <recommendedName>
        <fullName evidence="9">HIT domain-containing protein</fullName>
    </recommendedName>
</protein>
<evidence type="ECO:0000256" key="8">
    <source>
        <dbReference type="PROSITE-ProRule" id="PRU00464"/>
    </source>
</evidence>
<organism evidence="10 11">
    <name type="scientific">Ceutorhynchus assimilis</name>
    <name type="common">cabbage seed weevil</name>
    <dbReference type="NCBI Taxonomy" id="467358"/>
    <lineage>
        <taxon>Eukaryota</taxon>
        <taxon>Metazoa</taxon>
        <taxon>Ecdysozoa</taxon>
        <taxon>Arthropoda</taxon>
        <taxon>Hexapoda</taxon>
        <taxon>Insecta</taxon>
        <taxon>Pterygota</taxon>
        <taxon>Neoptera</taxon>
        <taxon>Endopterygota</taxon>
        <taxon>Coleoptera</taxon>
        <taxon>Polyphaga</taxon>
        <taxon>Cucujiformia</taxon>
        <taxon>Curculionidae</taxon>
        <taxon>Ceutorhynchinae</taxon>
        <taxon>Ceutorhynchus</taxon>
    </lineage>
</organism>
<evidence type="ECO:0000313" key="10">
    <source>
        <dbReference type="EMBL" id="CAG9762342.1"/>
    </source>
</evidence>
<keyword evidence="4" id="KW-0862">Zinc</keyword>
<reference evidence="10" key="1">
    <citation type="submission" date="2022-01" db="EMBL/GenBank/DDBJ databases">
        <authorList>
            <person name="King R."/>
        </authorList>
    </citation>
    <scope>NUCLEOTIDE SEQUENCE</scope>
</reference>
<evidence type="ECO:0000256" key="3">
    <source>
        <dbReference type="ARBA" id="ARBA00022763"/>
    </source>
</evidence>
<sequence length="191" mass="22413">MKRKAEDSHGAKPVPFWAMGLLKTMKDPKYILNSDNQITIIKDMYPKARHHFLVLPNTDIGSLKTLTKDHVPLLQHMIKFGQNYVEEHHQSVAFKFGYHAEASMFRLHLHIISEDMDSLALKTKKHWNSFTTEFFLNPQQIITDLRENGQVQLPTKEKCKEYMDMPLKCHKCELKPKNMPELKRHLLTHLV</sequence>
<dbReference type="Pfam" id="PF16278">
    <property type="entry name" value="zf-C2HE"/>
    <property type="match status" value="1"/>
</dbReference>
<keyword evidence="11" id="KW-1185">Reference proteome</keyword>
<comment type="subcellular location">
    <subcellularLocation>
        <location evidence="1">Nucleus</location>
    </subcellularLocation>
</comment>
<keyword evidence="2" id="KW-0479">Metal-binding</keyword>
<keyword evidence="5" id="KW-0238">DNA-binding</keyword>
<dbReference type="GO" id="GO:0000012">
    <property type="term" value="P:single strand break repair"/>
    <property type="evidence" value="ECO:0007669"/>
    <property type="project" value="TreeGrafter"/>
</dbReference>
<name>A0A9N9MCZ2_9CUCU</name>
<comment type="caution">
    <text evidence="8">Lacks conserved residue(s) required for the propagation of feature annotation.</text>
</comment>
<dbReference type="GO" id="GO:0033699">
    <property type="term" value="F:DNA 5'-adenosine monophosphate hydrolase activity"/>
    <property type="evidence" value="ECO:0007669"/>
    <property type="project" value="TreeGrafter"/>
</dbReference>
<dbReference type="AlphaFoldDB" id="A0A9N9MCZ2"/>
<dbReference type="SUPFAM" id="SSF54197">
    <property type="entry name" value="HIT-like"/>
    <property type="match status" value="1"/>
</dbReference>
<feature type="domain" description="HIT" evidence="9">
    <location>
        <begin position="18"/>
        <end position="121"/>
    </location>
</feature>
<dbReference type="InterPro" id="IPR032566">
    <property type="entry name" value="Znf-C2HE"/>
</dbReference>
<dbReference type="Pfam" id="PF11969">
    <property type="entry name" value="DcpS_C"/>
    <property type="match status" value="1"/>
</dbReference>
<keyword evidence="6" id="KW-0234">DNA repair</keyword>
<dbReference type="PANTHER" id="PTHR12486:SF4">
    <property type="entry name" value="APRATAXIN"/>
    <property type="match status" value="1"/>
</dbReference>
<evidence type="ECO:0000256" key="5">
    <source>
        <dbReference type="ARBA" id="ARBA00023125"/>
    </source>
</evidence>
<evidence type="ECO:0000256" key="2">
    <source>
        <dbReference type="ARBA" id="ARBA00022723"/>
    </source>
</evidence>
<dbReference type="EMBL" id="OU892287">
    <property type="protein sequence ID" value="CAG9762342.1"/>
    <property type="molecule type" value="Genomic_DNA"/>
</dbReference>
<dbReference type="FunFam" id="3.30.428.10:FF:000004">
    <property type="entry name" value="aprataxin isoform X2"/>
    <property type="match status" value="1"/>
</dbReference>
<dbReference type="Gene3D" id="3.30.428.10">
    <property type="entry name" value="HIT-like"/>
    <property type="match status" value="1"/>
</dbReference>
<keyword evidence="7" id="KW-0539">Nucleus</keyword>
<keyword evidence="3" id="KW-0227">DNA damage</keyword>
<dbReference type="GO" id="GO:0003725">
    <property type="term" value="F:double-stranded RNA binding"/>
    <property type="evidence" value="ECO:0007669"/>
    <property type="project" value="TreeGrafter"/>
</dbReference>
<dbReference type="InterPro" id="IPR011146">
    <property type="entry name" value="HIT-like"/>
</dbReference>
<evidence type="ECO:0000256" key="4">
    <source>
        <dbReference type="ARBA" id="ARBA00022833"/>
    </source>
</evidence>
<dbReference type="GO" id="GO:0030983">
    <property type="term" value="F:mismatched DNA binding"/>
    <property type="evidence" value="ECO:0007669"/>
    <property type="project" value="TreeGrafter"/>
</dbReference>
<proteinExistence type="predicted"/>
<evidence type="ECO:0000256" key="6">
    <source>
        <dbReference type="ARBA" id="ARBA00023204"/>
    </source>
</evidence>
<dbReference type="GO" id="GO:0046872">
    <property type="term" value="F:metal ion binding"/>
    <property type="evidence" value="ECO:0007669"/>
    <property type="project" value="UniProtKB-KW"/>
</dbReference>
<dbReference type="OrthoDB" id="3512845at2759"/>
<dbReference type="PROSITE" id="PS51084">
    <property type="entry name" value="HIT_2"/>
    <property type="match status" value="1"/>
</dbReference>
<gene>
    <name evidence="10" type="ORF">CEUTPL_LOCUS3022</name>
</gene>
<evidence type="ECO:0000259" key="9">
    <source>
        <dbReference type="PROSITE" id="PS51084"/>
    </source>
</evidence>
<dbReference type="InterPro" id="IPR036265">
    <property type="entry name" value="HIT-like_sf"/>
</dbReference>
<evidence type="ECO:0000256" key="1">
    <source>
        <dbReference type="ARBA" id="ARBA00004123"/>
    </source>
</evidence>
<accession>A0A9N9MCZ2</accession>
<evidence type="ECO:0000256" key="7">
    <source>
        <dbReference type="ARBA" id="ARBA00023242"/>
    </source>
</evidence>
<dbReference type="GO" id="GO:1990165">
    <property type="term" value="F:single-strand break-containing DNA binding"/>
    <property type="evidence" value="ECO:0007669"/>
    <property type="project" value="TreeGrafter"/>
</dbReference>
<dbReference type="Proteomes" id="UP001152799">
    <property type="component" value="Chromosome 11"/>
</dbReference>
<dbReference type="GO" id="GO:0003697">
    <property type="term" value="F:single-stranded DNA binding"/>
    <property type="evidence" value="ECO:0007669"/>
    <property type="project" value="TreeGrafter"/>
</dbReference>
<evidence type="ECO:0000313" key="11">
    <source>
        <dbReference type="Proteomes" id="UP001152799"/>
    </source>
</evidence>
<dbReference type="PANTHER" id="PTHR12486">
    <property type="entry name" value="APRATAXIN-RELATED"/>
    <property type="match status" value="1"/>
</dbReference>